<evidence type="ECO:0000259" key="2">
    <source>
        <dbReference type="Pfam" id="PF21516"/>
    </source>
</evidence>
<dbReference type="InterPro" id="IPR006073">
    <property type="entry name" value="GTP-bd"/>
</dbReference>
<dbReference type="EMBL" id="BQMJ01000041">
    <property type="protein sequence ID" value="GJQ13215.1"/>
    <property type="molecule type" value="Genomic_DNA"/>
</dbReference>
<dbReference type="SUPFAM" id="SSF52540">
    <property type="entry name" value="P-loop containing nucleoside triphosphate hydrolases"/>
    <property type="match status" value="1"/>
</dbReference>
<reference evidence="3" key="1">
    <citation type="journal article" date="2022" name="Proc. Natl. Acad. Sci. U.S.A.">
        <title>Life cycle and functional genomics of the unicellular red alga Galdieria for elucidating algal and plant evolution and industrial use.</title>
        <authorList>
            <person name="Hirooka S."/>
            <person name="Itabashi T."/>
            <person name="Ichinose T.M."/>
            <person name="Onuma R."/>
            <person name="Fujiwara T."/>
            <person name="Yamashita S."/>
            <person name="Jong L.W."/>
            <person name="Tomita R."/>
            <person name="Iwane A.H."/>
            <person name="Miyagishima S.Y."/>
        </authorList>
    </citation>
    <scope>NUCLEOTIDE SEQUENCE</scope>
    <source>
        <strain evidence="3">NBRC 102759</strain>
    </source>
</reference>
<dbReference type="PANTHER" id="PTHR46434:SF1">
    <property type="entry name" value="GENETIC INTERACTOR OF PROHIBITINS 3, MITOCHONDRIAL"/>
    <property type="match status" value="1"/>
</dbReference>
<feature type="domain" description="G" evidence="1">
    <location>
        <begin position="281"/>
        <end position="304"/>
    </location>
</feature>
<gene>
    <name evidence="3" type="ORF">GpartN1_g5006.t1</name>
</gene>
<proteinExistence type="predicted"/>
<dbReference type="GO" id="GO:0005739">
    <property type="term" value="C:mitochondrion"/>
    <property type="evidence" value="ECO:0007669"/>
    <property type="project" value="TreeGrafter"/>
</dbReference>
<dbReference type="InterPro" id="IPR027417">
    <property type="entry name" value="P-loop_NTPase"/>
</dbReference>
<dbReference type="InterPro" id="IPR050896">
    <property type="entry name" value="Mito_lipid_metab_GTPase"/>
</dbReference>
<comment type="caution">
    <text evidence="3">The sequence shown here is derived from an EMBL/GenBank/DDBJ whole genome shotgun (WGS) entry which is preliminary data.</text>
</comment>
<reference evidence="3" key="2">
    <citation type="submission" date="2022-01" db="EMBL/GenBank/DDBJ databases">
        <authorList>
            <person name="Hirooka S."/>
            <person name="Miyagishima S.Y."/>
        </authorList>
    </citation>
    <scope>NUCLEOTIDE SEQUENCE</scope>
    <source>
        <strain evidence="3">NBRC 102759</strain>
    </source>
</reference>
<evidence type="ECO:0008006" key="5">
    <source>
        <dbReference type="Google" id="ProtNLM"/>
    </source>
</evidence>
<dbReference type="PANTHER" id="PTHR46434">
    <property type="entry name" value="GENETIC INTERACTOR OF PROHIBITINS 3, MITOCHONDRIAL"/>
    <property type="match status" value="1"/>
</dbReference>
<organism evidence="3 4">
    <name type="scientific">Galdieria partita</name>
    <dbReference type="NCBI Taxonomy" id="83374"/>
    <lineage>
        <taxon>Eukaryota</taxon>
        <taxon>Rhodophyta</taxon>
        <taxon>Bangiophyceae</taxon>
        <taxon>Galdieriales</taxon>
        <taxon>Galdieriaceae</taxon>
        <taxon>Galdieria</taxon>
    </lineage>
</organism>
<dbReference type="InterPro" id="IPR048422">
    <property type="entry name" value="NOA1/YqeH-like_C"/>
</dbReference>
<name>A0A9C7PZA7_9RHOD</name>
<dbReference type="Pfam" id="PF01926">
    <property type="entry name" value="MMR_HSR1"/>
    <property type="match status" value="1"/>
</dbReference>
<evidence type="ECO:0000313" key="3">
    <source>
        <dbReference type="EMBL" id="GJQ13215.1"/>
    </source>
</evidence>
<protein>
    <recommendedName>
        <fullName evidence="5">G domain-containing protein</fullName>
    </recommendedName>
</protein>
<dbReference type="Proteomes" id="UP001061958">
    <property type="component" value="Unassembled WGS sequence"/>
</dbReference>
<evidence type="ECO:0000259" key="1">
    <source>
        <dbReference type="Pfam" id="PF01926"/>
    </source>
</evidence>
<accession>A0A9C7PZA7</accession>
<dbReference type="OrthoDB" id="1696305at2759"/>
<dbReference type="GO" id="GO:0005525">
    <property type="term" value="F:GTP binding"/>
    <property type="evidence" value="ECO:0007669"/>
    <property type="project" value="InterPro"/>
</dbReference>
<sequence length="547" mass="62474">MLRQSISFGWKLYYRGLYSPVVDSKVISTPRLIRKLDTFFSTSSQNGEEENNIDFLKSYQKKFRSSHSPFLDLEESELNQKASEERKSLVREFYKYPVFIQETPGKCVGCGANLQTENPNTVGYVPSFKLSENHRFVCQRCYYMIHRTRVEDHLKIGSTEDSTNKDIIQSLKLFEQRLENICSKRCIIVYMVDIFDFDGSFVSKLPFIVGSNPVVLIVNKMDLLPEDMNIGRLYVWLKKQCEARGLTKIHRIHFVSCTKDYRMGEAKADIIRLAQYLHADVYVVGCTNVGKSTFINRLLSSTVEKKTGQELLNYLGLKEGHFSLTELKRAYKDKKEPKLTTSSFPGTTLNPIRIHFGRAHSLYDTPGIVQPHQITHLLTSEEIKMVLPKKRVRVVSFRLREGKCIHFGGLARIEMIQGKPFFFTVFMSNEVKVHPSTTEKAEELLETHVGGLLQPPTSWRRYKELGTFKAKEFELDGVGWTQSSHDIVISGLGWIAVTGCGKLKVRVVAPKGVGVFLREPIAPFEVLKGVSKYTGYKAFAGKRETRS</sequence>
<dbReference type="Gene3D" id="3.40.50.300">
    <property type="entry name" value="P-loop containing nucleotide triphosphate hydrolases"/>
    <property type="match status" value="1"/>
</dbReference>
<dbReference type="Pfam" id="PF21516">
    <property type="entry name" value="YqeH-like_C"/>
    <property type="match status" value="1"/>
</dbReference>
<evidence type="ECO:0000313" key="4">
    <source>
        <dbReference type="Proteomes" id="UP001061958"/>
    </source>
</evidence>
<dbReference type="CDD" id="cd01855">
    <property type="entry name" value="YqeH"/>
    <property type="match status" value="1"/>
</dbReference>
<dbReference type="AlphaFoldDB" id="A0A9C7PZA7"/>
<feature type="domain" description="NOA1/YqeH-like C-terminal" evidence="2">
    <location>
        <begin position="423"/>
        <end position="519"/>
    </location>
</feature>
<keyword evidence="4" id="KW-1185">Reference proteome</keyword>